<feature type="transmembrane region" description="Helical" evidence="6">
    <location>
        <begin position="14"/>
        <end position="34"/>
    </location>
</feature>
<feature type="transmembrane region" description="Helical" evidence="6">
    <location>
        <begin position="194"/>
        <end position="216"/>
    </location>
</feature>
<feature type="transmembrane region" description="Helical" evidence="6">
    <location>
        <begin position="73"/>
        <end position="93"/>
    </location>
</feature>
<keyword evidence="5 6" id="KW-0472">Membrane</keyword>
<protein>
    <submittedName>
        <fullName evidence="8">DMT family transporter</fullName>
    </submittedName>
</protein>
<evidence type="ECO:0000256" key="4">
    <source>
        <dbReference type="ARBA" id="ARBA00022989"/>
    </source>
</evidence>
<proteinExistence type="inferred from homology"/>
<dbReference type="InterPro" id="IPR037185">
    <property type="entry name" value="EmrE-like"/>
</dbReference>
<evidence type="ECO:0000313" key="8">
    <source>
        <dbReference type="EMBL" id="AZN72657.1"/>
    </source>
</evidence>
<dbReference type="Proteomes" id="UP000268192">
    <property type="component" value="Chromosome"/>
</dbReference>
<dbReference type="KEGG" id="abaw:D5400_16495"/>
<feature type="domain" description="EamA" evidence="7">
    <location>
        <begin position="12"/>
        <end position="145"/>
    </location>
</feature>
<comment type="subcellular location">
    <subcellularLocation>
        <location evidence="1">Membrane</location>
        <topology evidence="1">Multi-pass membrane protein</topology>
    </subcellularLocation>
</comment>
<evidence type="ECO:0000259" key="7">
    <source>
        <dbReference type="Pfam" id="PF00892"/>
    </source>
</evidence>
<gene>
    <name evidence="8" type="ORF">D5400_16495</name>
</gene>
<sequence length="314" mass="33689">MSALAPDPETIRGILLKIASVTVFIGMSTCIKAAGEGIPAGQIVFYRSLFAMVPILTYLALRRQLRTAFATTAPLSHFLRGLVGVCSMGLGFYGLTKLPLPDTIALGYAMPLLTVVFAAIFLKEQVRIYRWSAVLVGLVGVMIISWPRLTLFNSGVGSSEEAFGVLAILASAALGACAMILVRRLVATERTPTIVLYFSLSATLLALLTLPFGWAALDAERFALLMAAGFFGGVGQILLTQCYRYADASTIAPFEYTSIILGIAIGYLMFGDVPTWSMLLGTAIVIGAGIYIIVREHQLGLERRAARRLVTPQG</sequence>
<evidence type="ECO:0000256" key="3">
    <source>
        <dbReference type="ARBA" id="ARBA00022692"/>
    </source>
</evidence>
<accession>A0A3S9B6W9</accession>
<name>A0A3S9B6W9_9HYPH</name>
<dbReference type="Pfam" id="PF00892">
    <property type="entry name" value="EamA"/>
    <property type="match status" value="2"/>
</dbReference>
<reference evidence="8 9" key="1">
    <citation type="submission" date="2018-09" db="EMBL/GenBank/DDBJ databases">
        <title>Marinorhizobium profundi gen. nov., sp. nov., isolated from a deep-sea sediment sample from the New Britain Trench and proposal of Marinorhizobiaceae fam. nov. in the order Rhizobiales of the class Alphaproteobacteria.</title>
        <authorList>
            <person name="Cao J."/>
        </authorList>
    </citation>
    <scope>NUCLEOTIDE SEQUENCE [LARGE SCALE GENOMIC DNA]</scope>
    <source>
        <strain evidence="8 9">WS11</strain>
    </source>
</reference>
<dbReference type="EMBL" id="CP032509">
    <property type="protein sequence ID" value="AZN72657.1"/>
    <property type="molecule type" value="Genomic_DNA"/>
</dbReference>
<feature type="transmembrane region" description="Helical" evidence="6">
    <location>
        <begin position="222"/>
        <end position="239"/>
    </location>
</feature>
<comment type="similarity">
    <text evidence="2">Belongs to the drug/metabolite transporter (DMT) superfamily. 10 TMS drug/metabolite exporter (DME) (TC 2.A.7.3) family.</text>
</comment>
<evidence type="ECO:0000256" key="1">
    <source>
        <dbReference type="ARBA" id="ARBA00004141"/>
    </source>
</evidence>
<evidence type="ECO:0000256" key="5">
    <source>
        <dbReference type="ARBA" id="ARBA00023136"/>
    </source>
</evidence>
<feature type="domain" description="EamA" evidence="7">
    <location>
        <begin position="163"/>
        <end position="294"/>
    </location>
</feature>
<feature type="transmembrane region" description="Helical" evidence="6">
    <location>
        <begin position="251"/>
        <end position="270"/>
    </location>
</feature>
<dbReference type="SUPFAM" id="SSF103481">
    <property type="entry name" value="Multidrug resistance efflux transporter EmrE"/>
    <property type="match status" value="2"/>
</dbReference>
<dbReference type="OrthoDB" id="8478503at2"/>
<feature type="transmembrane region" description="Helical" evidence="6">
    <location>
        <begin position="105"/>
        <end position="122"/>
    </location>
</feature>
<dbReference type="AlphaFoldDB" id="A0A3S9B6W9"/>
<evidence type="ECO:0000256" key="2">
    <source>
        <dbReference type="ARBA" id="ARBA00009853"/>
    </source>
</evidence>
<dbReference type="InterPro" id="IPR000620">
    <property type="entry name" value="EamA_dom"/>
</dbReference>
<feature type="transmembrane region" description="Helical" evidence="6">
    <location>
        <begin position="276"/>
        <end position="294"/>
    </location>
</feature>
<dbReference type="PANTHER" id="PTHR22911:SF6">
    <property type="entry name" value="SOLUTE CARRIER FAMILY 35 MEMBER G1"/>
    <property type="match status" value="1"/>
</dbReference>
<keyword evidence="9" id="KW-1185">Reference proteome</keyword>
<evidence type="ECO:0000256" key="6">
    <source>
        <dbReference type="SAM" id="Phobius"/>
    </source>
</evidence>
<feature type="transmembrane region" description="Helical" evidence="6">
    <location>
        <begin position="40"/>
        <end position="61"/>
    </location>
</feature>
<feature type="transmembrane region" description="Helical" evidence="6">
    <location>
        <begin position="162"/>
        <end position="182"/>
    </location>
</feature>
<dbReference type="PANTHER" id="PTHR22911">
    <property type="entry name" value="ACYL-MALONYL CONDENSING ENZYME-RELATED"/>
    <property type="match status" value="1"/>
</dbReference>
<dbReference type="GO" id="GO:0016020">
    <property type="term" value="C:membrane"/>
    <property type="evidence" value="ECO:0007669"/>
    <property type="project" value="UniProtKB-SubCell"/>
</dbReference>
<organism evidence="8 9">
    <name type="scientific">Georhizobium profundi</name>
    <dbReference type="NCBI Taxonomy" id="2341112"/>
    <lineage>
        <taxon>Bacteria</taxon>
        <taxon>Pseudomonadati</taxon>
        <taxon>Pseudomonadota</taxon>
        <taxon>Alphaproteobacteria</taxon>
        <taxon>Hyphomicrobiales</taxon>
        <taxon>Rhizobiaceae</taxon>
        <taxon>Georhizobium</taxon>
    </lineage>
</organism>
<evidence type="ECO:0000313" key="9">
    <source>
        <dbReference type="Proteomes" id="UP000268192"/>
    </source>
</evidence>
<keyword evidence="4 6" id="KW-1133">Transmembrane helix</keyword>
<keyword evidence="3 6" id="KW-0812">Transmembrane</keyword>
<feature type="transmembrane region" description="Helical" evidence="6">
    <location>
        <begin position="129"/>
        <end position="147"/>
    </location>
</feature>